<feature type="region of interest" description="Disordered" evidence="1">
    <location>
        <begin position="544"/>
        <end position="563"/>
    </location>
</feature>
<dbReference type="InterPro" id="IPR034139">
    <property type="entry name" value="TOPRIM_OLD"/>
</dbReference>
<name>A0A0F9RTP4_9ZZZZ</name>
<feature type="domain" description="Endonuclease GajA/Old nuclease/RecF-like AAA" evidence="2">
    <location>
        <begin position="214"/>
        <end position="419"/>
    </location>
</feature>
<dbReference type="Gene3D" id="3.40.50.300">
    <property type="entry name" value="P-loop containing nucleotide triphosphate hydrolases"/>
    <property type="match status" value="1"/>
</dbReference>
<organism evidence="4">
    <name type="scientific">marine sediment metagenome</name>
    <dbReference type="NCBI Taxonomy" id="412755"/>
    <lineage>
        <taxon>unclassified sequences</taxon>
        <taxon>metagenomes</taxon>
        <taxon>ecological metagenomes</taxon>
    </lineage>
</organism>
<evidence type="ECO:0000313" key="4">
    <source>
        <dbReference type="EMBL" id="KKN58129.1"/>
    </source>
</evidence>
<evidence type="ECO:0000256" key="1">
    <source>
        <dbReference type="SAM" id="MobiDB-lite"/>
    </source>
</evidence>
<dbReference type="Pfam" id="PF13175">
    <property type="entry name" value="AAA_15"/>
    <property type="match status" value="2"/>
</dbReference>
<sequence>MHIETLRIRNFRRLQDVRIDLAAEISIFVGANNSGKTSASHALQLFMAASRERFSVHDFSAECWATMDAFGDGVDGAVLPTISLDVWFHVDAPDLHRVVDLLPSLAWEGTLVGLRVEFAATDVTTLLANFREARERARANIRPGANGGADYHPSPRTLRDYLTDNLRREYELRYYVLDRAQFDAELVAAADYVPLLLTPDKGRGGKDILNSLLRVDFLHAQRHLTDAAAGSRAEDLSRCLSRFYERNLEKRGDDFDAIRALADSEAMLNDHLQRVFEPTLSRLGALGYPGLSNPRLLIKSALNPATIMGSHDGARVHYALGDPQEGIEPPTLPDRYNGLGFKNLIYMVVELLDLHSQWMDIEDNRPPLHLVFIEEPEAHLHAQLQQVFIRKVIDILAIEGEDGTHYASQLVVTTHSPHILYERGFRPIRYFRRSSTALAQSSEVLNLSAFYDRTANPTRDFLERYLKLTHCDLFFADAAVLVEGNVERLLLPQMIAKAAPRLQSAYLSILEIGGAFGHRFRTLIEFLGITALIVTDIDSVTAPAAAAEPEIEDDESPEDQEGAAGSACMVHVAGAVTSNQTLIQWLPACSTIVDLLNATSVQRTQLRGEDGHALVRVTYQTLIDVTWNMAQTAMAGRTLEEAFALENLAWCQEAARSDLKLRVRGSAGLTAEQLAERLHNRIKGSSFNKTDFSLALLAQDPATWTVPHYIADGLRWLEDEVTPVPVAAPAQVEAAA</sequence>
<comment type="caution">
    <text evidence="4">The sequence shown here is derived from an EMBL/GenBank/DDBJ whole genome shotgun (WGS) entry which is preliminary data.</text>
</comment>
<dbReference type="EMBL" id="LAZR01000775">
    <property type="protein sequence ID" value="KKN58129.1"/>
    <property type="molecule type" value="Genomic_DNA"/>
</dbReference>
<accession>A0A0F9RTP4</accession>
<dbReference type="CDD" id="cd01026">
    <property type="entry name" value="TOPRIM_OLD"/>
    <property type="match status" value="1"/>
</dbReference>
<proteinExistence type="predicted"/>
<dbReference type="PANTHER" id="PTHR43581:SF2">
    <property type="entry name" value="EXCINUCLEASE ATPASE SUBUNIT"/>
    <property type="match status" value="1"/>
</dbReference>
<dbReference type="PANTHER" id="PTHR43581">
    <property type="entry name" value="ATP/GTP PHOSPHATASE"/>
    <property type="match status" value="1"/>
</dbReference>
<dbReference type="SUPFAM" id="SSF52540">
    <property type="entry name" value="P-loop containing nucleoside triphosphate hydrolases"/>
    <property type="match status" value="1"/>
</dbReference>
<dbReference type="InterPro" id="IPR051396">
    <property type="entry name" value="Bact_Antivir_Def_Nuclease"/>
</dbReference>
<dbReference type="AlphaFoldDB" id="A0A0F9RTP4"/>
<dbReference type="InterPro" id="IPR041685">
    <property type="entry name" value="AAA_GajA/Old/RecF-like"/>
</dbReference>
<gene>
    <name evidence="4" type="ORF">LCGC14_0555250</name>
</gene>
<feature type="domain" description="OLD protein-like TOPRIM" evidence="3">
    <location>
        <begin position="474"/>
        <end position="538"/>
    </location>
</feature>
<feature type="compositionally biased region" description="Acidic residues" evidence="1">
    <location>
        <begin position="549"/>
        <end position="561"/>
    </location>
</feature>
<evidence type="ECO:0000259" key="2">
    <source>
        <dbReference type="Pfam" id="PF13175"/>
    </source>
</evidence>
<feature type="domain" description="Endonuclease GajA/Old nuclease/RecF-like AAA" evidence="2">
    <location>
        <begin position="1"/>
        <end position="88"/>
    </location>
</feature>
<protein>
    <submittedName>
        <fullName evidence="4">Uncharacterized protein</fullName>
    </submittedName>
</protein>
<dbReference type="InterPro" id="IPR027417">
    <property type="entry name" value="P-loop_NTPase"/>
</dbReference>
<dbReference type="Pfam" id="PF20469">
    <property type="entry name" value="OLD-like_TOPRIM"/>
    <property type="match status" value="1"/>
</dbReference>
<evidence type="ECO:0000259" key="3">
    <source>
        <dbReference type="Pfam" id="PF20469"/>
    </source>
</evidence>
<reference evidence="4" key="1">
    <citation type="journal article" date="2015" name="Nature">
        <title>Complex archaea that bridge the gap between prokaryotes and eukaryotes.</title>
        <authorList>
            <person name="Spang A."/>
            <person name="Saw J.H."/>
            <person name="Jorgensen S.L."/>
            <person name="Zaremba-Niedzwiedzka K."/>
            <person name="Martijn J."/>
            <person name="Lind A.E."/>
            <person name="van Eijk R."/>
            <person name="Schleper C."/>
            <person name="Guy L."/>
            <person name="Ettema T.J."/>
        </authorList>
    </citation>
    <scope>NUCLEOTIDE SEQUENCE</scope>
</reference>